<dbReference type="HAMAP" id="MF_00316">
    <property type="entry name" value="MobA"/>
    <property type="match status" value="1"/>
</dbReference>
<dbReference type="InterPro" id="IPR013482">
    <property type="entry name" value="Molybde_CF_guanTrfase"/>
</dbReference>
<evidence type="ECO:0000256" key="1">
    <source>
        <dbReference type="ARBA" id="ARBA00022490"/>
    </source>
</evidence>
<dbReference type="InterPro" id="IPR029044">
    <property type="entry name" value="Nucleotide-diphossugar_trans"/>
</dbReference>
<dbReference type="Pfam" id="PF12804">
    <property type="entry name" value="NTP_transf_3"/>
    <property type="match status" value="1"/>
</dbReference>
<reference evidence="10" key="1">
    <citation type="submission" date="2021-05" db="EMBL/GenBank/DDBJ databases">
        <authorList>
            <person name="Sun Q."/>
            <person name="Inoue M."/>
        </authorList>
    </citation>
    <scope>NUCLEOTIDE SEQUENCE</scope>
    <source>
        <strain evidence="10">VKM B-3255</strain>
    </source>
</reference>
<gene>
    <name evidence="8 10" type="primary">mobA</name>
    <name evidence="10" type="ORF">KIP89_04875</name>
</gene>
<keyword evidence="3 8" id="KW-0479">Metal-binding</keyword>
<dbReference type="NCBIfam" id="TIGR02665">
    <property type="entry name" value="molyb_mobA"/>
    <property type="match status" value="1"/>
</dbReference>
<evidence type="ECO:0000259" key="9">
    <source>
        <dbReference type="Pfam" id="PF12804"/>
    </source>
</evidence>
<keyword evidence="4 8" id="KW-0547">Nucleotide-binding</keyword>
<evidence type="ECO:0000313" key="11">
    <source>
        <dbReference type="Proteomes" id="UP001166585"/>
    </source>
</evidence>
<evidence type="ECO:0000256" key="5">
    <source>
        <dbReference type="ARBA" id="ARBA00022842"/>
    </source>
</evidence>
<keyword evidence="7 8" id="KW-0501">Molybdenum cofactor biosynthesis</keyword>
<dbReference type="InterPro" id="IPR025877">
    <property type="entry name" value="MobA-like_NTP_Trfase"/>
</dbReference>
<comment type="catalytic activity">
    <reaction evidence="8">
        <text>Mo-molybdopterin + GTP + H(+) = Mo-molybdopterin guanine dinucleotide + diphosphate</text>
        <dbReference type="Rhea" id="RHEA:34243"/>
        <dbReference type="ChEBI" id="CHEBI:15378"/>
        <dbReference type="ChEBI" id="CHEBI:33019"/>
        <dbReference type="ChEBI" id="CHEBI:37565"/>
        <dbReference type="ChEBI" id="CHEBI:71302"/>
        <dbReference type="ChEBI" id="CHEBI:71310"/>
        <dbReference type="EC" id="2.7.7.77"/>
    </reaction>
</comment>
<evidence type="ECO:0000256" key="3">
    <source>
        <dbReference type="ARBA" id="ARBA00022723"/>
    </source>
</evidence>
<evidence type="ECO:0000313" key="10">
    <source>
        <dbReference type="EMBL" id="MBS9476436.1"/>
    </source>
</evidence>
<keyword evidence="5 8" id="KW-0460">Magnesium</keyword>
<comment type="cofactor">
    <cofactor evidence="8">
        <name>Mg(2+)</name>
        <dbReference type="ChEBI" id="CHEBI:18420"/>
    </cofactor>
</comment>
<feature type="domain" description="MobA-like NTP transferase" evidence="9">
    <location>
        <begin position="6"/>
        <end position="160"/>
    </location>
</feature>
<keyword evidence="6 8" id="KW-0342">GTP-binding</keyword>
<accession>A0ABS5R437</accession>
<organism evidence="10 11">
    <name type="scientific">Ancylobacter radicis</name>
    <dbReference type="NCBI Taxonomy" id="2836179"/>
    <lineage>
        <taxon>Bacteria</taxon>
        <taxon>Pseudomonadati</taxon>
        <taxon>Pseudomonadota</taxon>
        <taxon>Alphaproteobacteria</taxon>
        <taxon>Hyphomicrobiales</taxon>
        <taxon>Xanthobacteraceae</taxon>
        <taxon>Ancylobacter</taxon>
    </lineage>
</organism>
<evidence type="ECO:0000256" key="8">
    <source>
        <dbReference type="HAMAP-Rule" id="MF_00316"/>
    </source>
</evidence>
<comment type="subcellular location">
    <subcellularLocation>
        <location evidence="8">Cytoplasm</location>
    </subcellularLocation>
</comment>
<comment type="domain">
    <text evidence="8">The N-terminal domain determines nucleotide recognition and specific binding, while the C-terminal domain determines the specific binding to the target protein.</text>
</comment>
<dbReference type="EMBL" id="JAHCQH010000014">
    <property type="protein sequence ID" value="MBS9476436.1"/>
    <property type="molecule type" value="Genomic_DNA"/>
</dbReference>
<comment type="similarity">
    <text evidence="8">Belongs to the MobA family.</text>
</comment>
<keyword evidence="10" id="KW-0548">Nucleotidyltransferase</keyword>
<protein>
    <recommendedName>
        <fullName evidence="8">Molybdenum cofactor guanylyltransferase</fullName>
        <shortName evidence="8">MoCo guanylyltransferase</shortName>
        <ecNumber evidence="8">2.7.7.77</ecNumber>
    </recommendedName>
    <alternativeName>
        <fullName evidence="8">GTP:molybdopterin guanylyltransferase</fullName>
    </alternativeName>
    <alternativeName>
        <fullName evidence="8">Mo-MPT guanylyltransferase</fullName>
    </alternativeName>
    <alternativeName>
        <fullName evidence="8">Molybdopterin guanylyltransferase</fullName>
    </alternativeName>
    <alternativeName>
        <fullName evidence="8">Molybdopterin-guanine dinucleotide synthase</fullName>
        <shortName evidence="8">MGD synthase</shortName>
    </alternativeName>
</protein>
<feature type="binding site" evidence="8">
    <location>
        <position position="50"/>
    </location>
    <ligand>
        <name>GTP</name>
        <dbReference type="ChEBI" id="CHEBI:37565"/>
    </ligand>
</feature>
<dbReference type="CDD" id="cd02503">
    <property type="entry name" value="MobA"/>
    <property type="match status" value="1"/>
</dbReference>
<evidence type="ECO:0000256" key="6">
    <source>
        <dbReference type="ARBA" id="ARBA00023134"/>
    </source>
</evidence>
<dbReference type="RefSeq" id="WP_213754273.1">
    <property type="nucleotide sequence ID" value="NZ_JAHCQH010000014.1"/>
</dbReference>
<evidence type="ECO:0000256" key="2">
    <source>
        <dbReference type="ARBA" id="ARBA00022679"/>
    </source>
</evidence>
<evidence type="ECO:0000256" key="4">
    <source>
        <dbReference type="ARBA" id="ARBA00022741"/>
    </source>
</evidence>
<feature type="binding site" evidence="8">
    <location>
        <position position="102"/>
    </location>
    <ligand>
        <name>GTP</name>
        <dbReference type="ChEBI" id="CHEBI:37565"/>
    </ligand>
</feature>
<feature type="binding site" evidence="8">
    <location>
        <position position="22"/>
    </location>
    <ligand>
        <name>GTP</name>
        <dbReference type="ChEBI" id="CHEBI:37565"/>
    </ligand>
</feature>
<feature type="binding site" evidence="8">
    <location>
        <begin position="9"/>
        <end position="11"/>
    </location>
    <ligand>
        <name>GTP</name>
        <dbReference type="ChEBI" id="CHEBI:37565"/>
    </ligand>
</feature>
<feature type="binding site" evidence="8">
    <location>
        <position position="67"/>
    </location>
    <ligand>
        <name>GTP</name>
        <dbReference type="ChEBI" id="CHEBI:37565"/>
    </ligand>
</feature>
<keyword evidence="1 8" id="KW-0963">Cytoplasm</keyword>
<evidence type="ECO:0000256" key="7">
    <source>
        <dbReference type="ARBA" id="ARBA00023150"/>
    </source>
</evidence>
<dbReference type="SUPFAM" id="SSF53448">
    <property type="entry name" value="Nucleotide-diphospho-sugar transferases"/>
    <property type="match status" value="1"/>
</dbReference>
<dbReference type="Proteomes" id="UP001166585">
    <property type="component" value="Unassembled WGS sequence"/>
</dbReference>
<sequence>MEKPVGMILAGGLSRRMGGGDKGLLRLDGAPILSHIVRRIAPQVSTLLLNANGPAARFGLDLTVVPDSLPERPGPLAGILAGLDYVAEHLPQARFLLTVPSDCPFLPDDLGDRLHIAAARNGAACAASGGRVHGVVGLWPVAARQDLRHLLVVDRVRRVDSWLGRVGAVAVDWPAIPYDPFFNVNTPDDLAAAESMARS</sequence>
<dbReference type="Gene3D" id="3.90.550.10">
    <property type="entry name" value="Spore Coat Polysaccharide Biosynthesis Protein SpsA, Chain A"/>
    <property type="match status" value="1"/>
</dbReference>
<keyword evidence="11" id="KW-1185">Reference proteome</keyword>
<proteinExistence type="inferred from homology"/>
<name>A0ABS5R437_9HYPH</name>
<dbReference type="PANTHER" id="PTHR19136:SF81">
    <property type="entry name" value="MOLYBDENUM COFACTOR GUANYLYLTRANSFERASE"/>
    <property type="match status" value="1"/>
</dbReference>
<comment type="function">
    <text evidence="8">Transfers a GMP moiety from GTP to Mo-molybdopterin (Mo-MPT) cofactor (Moco or molybdenum cofactor) to form Mo-molybdopterin guanine dinucleotide (Mo-MGD) cofactor.</text>
</comment>
<dbReference type="PANTHER" id="PTHR19136">
    <property type="entry name" value="MOLYBDENUM COFACTOR GUANYLYLTRANSFERASE"/>
    <property type="match status" value="1"/>
</dbReference>
<dbReference type="EC" id="2.7.7.77" evidence="8"/>
<keyword evidence="2 8" id="KW-0808">Transferase</keyword>
<comment type="subunit">
    <text evidence="8">Monomer.</text>
</comment>
<dbReference type="GO" id="GO:0061603">
    <property type="term" value="F:molybdenum cofactor guanylyltransferase activity"/>
    <property type="evidence" value="ECO:0007669"/>
    <property type="project" value="UniProtKB-EC"/>
</dbReference>
<comment type="caution">
    <text evidence="10">The sequence shown here is derived from an EMBL/GenBank/DDBJ whole genome shotgun (WGS) entry which is preliminary data.</text>
</comment>
<feature type="binding site" evidence="8">
    <location>
        <position position="102"/>
    </location>
    <ligand>
        <name>Mg(2+)</name>
        <dbReference type="ChEBI" id="CHEBI:18420"/>
    </ligand>
</feature>